<evidence type="ECO:0000259" key="3">
    <source>
        <dbReference type="PROSITE" id="PS50850"/>
    </source>
</evidence>
<keyword evidence="2" id="KW-0812">Transmembrane</keyword>
<proteinExistence type="predicted"/>
<feature type="transmembrane region" description="Helical" evidence="2">
    <location>
        <begin position="391"/>
        <end position="412"/>
    </location>
</feature>
<dbReference type="PANTHER" id="PTHR11360">
    <property type="entry name" value="MONOCARBOXYLATE TRANSPORTER"/>
    <property type="match status" value="1"/>
</dbReference>
<feature type="transmembrane region" description="Helical" evidence="2">
    <location>
        <begin position="742"/>
        <end position="763"/>
    </location>
</feature>
<feature type="transmembrane region" description="Helical" evidence="2">
    <location>
        <begin position="622"/>
        <end position="645"/>
    </location>
</feature>
<feature type="transmembrane region" description="Helical" evidence="2">
    <location>
        <begin position="362"/>
        <end position="385"/>
    </location>
</feature>
<dbReference type="PANTHER" id="PTHR11360:SF306">
    <property type="entry name" value="RE01051P"/>
    <property type="match status" value="1"/>
</dbReference>
<comment type="caution">
    <text evidence="4">The sequence shown here is derived from an EMBL/GenBank/DDBJ whole genome shotgun (WGS) entry which is preliminary data.</text>
</comment>
<dbReference type="EMBL" id="JAWJWE010000004">
    <property type="protein sequence ID" value="KAK6637104.1"/>
    <property type="molecule type" value="Genomic_DNA"/>
</dbReference>
<feature type="domain" description="Major facilitator superfamily (MFS) profile" evidence="3">
    <location>
        <begin position="581"/>
        <end position="791"/>
    </location>
</feature>
<feature type="transmembrane region" description="Helical" evidence="2">
    <location>
        <begin position="329"/>
        <end position="350"/>
    </location>
</feature>
<dbReference type="InterPro" id="IPR050327">
    <property type="entry name" value="Proton-linked_MCT"/>
</dbReference>
<dbReference type="SUPFAM" id="SSF103473">
    <property type="entry name" value="MFS general substrate transporter"/>
    <property type="match status" value="1"/>
</dbReference>
<dbReference type="CDD" id="cd17352">
    <property type="entry name" value="MFS_MCT_SLC16"/>
    <property type="match status" value="1"/>
</dbReference>
<dbReference type="PROSITE" id="PS50850">
    <property type="entry name" value="MFS"/>
    <property type="match status" value="1"/>
</dbReference>
<dbReference type="AlphaFoldDB" id="A0AAN8S521"/>
<dbReference type="Gene3D" id="1.20.1250.20">
    <property type="entry name" value="MFS general substrate transporter like domains"/>
    <property type="match status" value="2"/>
</dbReference>
<keyword evidence="2" id="KW-0472">Membrane</keyword>
<dbReference type="FunFam" id="1.20.1250.20:FF:000320">
    <property type="entry name" value="Monocarboxylate transporter"/>
    <property type="match status" value="1"/>
</dbReference>
<keyword evidence="2" id="KW-1133">Transmembrane helix</keyword>
<protein>
    <recommendedName>
        <fullName evidence="3">Major facilitator superfamily (MFS) profile domain-containing protein</fullName>
    </recommendedName>
</protein>
<dbReference type="Proteomes" id="UP001372834">
    <property type="component" value="Unassembled WGS sequence"/>
</dbReference>
<dbReference type="GO" id="GO:0016020">
    <property type="term" value="C:membrane"/>
    <property type="evidence" value="ECO:0007669"/>
    <property type="project" value="UniProtKB-SubCell"/>
</dbReference>
<evidence type="ECO:0000256" key="2">
    <source>
        <dbReference type="SAM" id="Phobius"/>
    </source>
</evidence>
<comment type="subcellular location">
    <subcellularLocation>
        <location evidence="1">Membrane</location>
        <topology evidence="1">Multi-pass membrane protein</topology>
    </subcellularLocation>
</comment>
<evidence type="ECO:0000313" key="5">
    <source>
        <dbReference type="Proteomes" id="UP001372834"/>
    </source>
</evidence>
<organism evidence="4 5">
    <name type="scientific">Polyplax serrata</name>
    <name type="common">Common mouse louse</name>
    <dbReference type="NCBI Taxonomy" id="468196"/>
    <lineage>
        <taxon>Eukaryota</taxon>
        <taxon>Metazoa</taxon>
        <taxon>Ecdysozoa</taxon>
        <taxon>Arthropoda</taxon>
        <taxon>Hexapoda</taxon>
        <taxon>Insecta</taxon>
        <taxon>Pterygota</taxon>
        <taxon>Neoptera</taxon>
        <taxon>Paraneoptera</taxon>
        <taxon>Psocodea</taxon>
        <taxon>Troctomorpha</taxon>
        <taxon>Phthiraptera</taxon>
        <taxon>Anoplura</taxon>
        <taxon>Polyplacidae</taxon>
        <taxon>Polyplax</taxon>
    </lineage>
</organism>
<feature type="transmembrane region" description="Helical" evidence="2">
    <location>
        <begin position="273"/>
        <end position="293"/>
    </location>
</feature>
<feature type="transmembrane region" description="Helical" evidence="2">
    <location>
        <begin position="305"/>
        <end position="323"/>
    </location>
</feature>
<feature type="transmembrane region" description="Helical" evidence="2">
    <location>
        <begin position="233"/>
        <end position="253"/>
    </location>
</feature>
<feature type="transmembrane region" description="Helical" evidence="2">
    <location>
        <begin position="589"/>
        <end position="610"/>
    </location>
</feature>
<gene>
    <name evidence="4" type="ORF">RUM43_010778</name>
</gene>
<evidence type="ECO:0000256" key="1">
    <source>
        <dbReference type="ARBA" id="ARBA00004141"/>
    </source>
</evidence>
<dbReference type="InterPro" id="IPR036259">
    <property type="entry name" value="MFS_trans_sf"/>
</dbReference>
<evidence type="ECO:0000313" key="4">
    <source>
        <dbReference type="EMBL" id="KAK6637104.1"/>
    </source>
</evidence>
<dbReference type="InterPro" id="IPR011701">
    <property type="entry name" value="MFS"/>
</dbReference>
<reference evidence="4 5" key="1">
    <citation type="submission" date="2023-10" db="EMBL/GenBank/DDBJ databases">
        <title>Genomes of two closely related lineages of the louse Polyplax serrata with different host specificities.</title>
        <authorList>
            <person name="Martinu J."/>
            <person name="Tarabai H."/>
            <person name="Stefka J."/>
            <person name="Hypsa V."/>
        </authorList>
    </citation>
    <scope>NUCLEOTIDE SEQUENCE [LARGE SCALE GENOMIC DNA]</scope>
    <source>
        <strain evidence="4">HR10_N</strain>
    </source>
</reference>
<feature type="transmembrane region" description="Helical" evidence="2">
    <location>
        <begin position="657"/>
        <end position="678"/>
    </location>
</feature>
<name>A0AAN8S521_POLSC</name>
<feature type="transmembrane region" description="Helical" evidence="2">
    <location>
        <begin position="684"/>
        <end position="703"/>
    </location>
</feature>
<accession>A0AAN8S521</accession>
<sequence length="791" mass="86208">MSLKRECVFPELNAFTNIPNSRGNVDGIWNAANAGGSKDENMNERLHGSQFSVYSAPVSDSYLQSLSLQKKSNALSSKLSLPLENKQNSDGVPSMDAKSDILPLDWRSTASREAACEDGHEGIKREETVEREDTPETLVRPCSLTLPSTTGKTLSLAAVANEAQLRQCPILVKDLSCETAEDDDNENHLTISSLTARPLIAKSHELRTKKVARKVREAERRARIRRFKPPDGGYGWAVVLGAFLVQFWVSGLVKSYGVLFVEVMETFSDTSAAVAAWIPAILSTLCLALAPVTSALCQKFTCRSVVFLGGLFCSAGLVSSYFATNSIHLLFTFGLLSGIGGGLSTTPGVLIVSRYFDKHRALANGICISGTAAGSFIFPILIQYLIVGYGFHGTILILGGCILHVCISAALYRPLSVHQRMVERSQGQPVHSEHLSVDIMVQCPDAEQGQAIKKLEFLFINEHIEPQETSAGNLPRVNSYPSVQEGTNADVTQHEGQVLSFSDTEEDKDKIGELLQVKPIFIRSCSILHSVEDLSTDSTCVYKDKKLEKAILQSLQTAIPEIAQVQKKKSISEKITQYLDISLLKNVKFMIMCCSVTLMSTGCPYLLYFLPAYVISSGLTKSQAGVLMVVSAALDFAGRLGFGWISDMKLFDRKKGYVSSIFGAGVAVLIIPTVANYYILAALIGIYGLCLGSWFLLVPVLLADEYGTNKISSTYGLVRLFQSFGAISVPPLAGYLRDITGSYEICFYFMGTCMVLGGVIFLLEPLASDCKLINEEDIPKINLPEESDAKV</sequence>
<dbReference type="GO" id="GO:0008028">
    <property type="term" value="F:monocarboxylic acid transmembrane transporter activity"/>
    <property type="evidence" value="ECO:0007669"/>
    <property type="project" value="TreeGrafter"/>
</dbReference>
<feature type="transmembrane region" description="Helical" evidence="2">
    <location>
        <begin position="715"/>
        <end position="736"/>
    </location>
</feature>
<dbReference type="InterPro" id="IPR020846">
    <property type="entry name" value="MFS_dom"/>
</dbReference>
<dbReference type="Pfam" id="PF07690">
    <property type="entry name" value="MFS_1"/>
    <property type="match status" value="1"/>
</dbReference>